<keyword evidence="2" id="KW-1185">Reference proteome</keyword>
<organism evidence="1 2">
    <name type="scientific">Phycomyces blakesleeanus (strain ATCC 8743b / DSM 1359 / FGSC 10004 / NBRC 33097 / NRRL 1555)</name>
    <dbReference type="NCBI Taxonomy" id="763407"/>
    <lineage>
        <taxon>Eukaryota</taxon>
        <taxon>Fungi</taxon>
        <taxon>Fungi incertae sedis</taxon>
        <taxon>Mucoromycota</taxon>
        <taxon>Mucoromycotina</taxon>
        <taxon>Mucoromycetes</taxon>
        <taxon>Mucorales</taxon>
        <taxon>Phycomycetaceae</taxon>
        <taxon>Phycomyces</taxon>
    </lineage>
</organism>
<gene>
    <name evidence="1" type="ORF">PHYBLDRAFT_168454</name>
</gene>
<dbReference type="InParanoid" id="A0A162PUA0"/>
<sequence length="137" mass="15583">MSCLNWDGLNDFQFAPLILSVSQDFSGPLTKTYTLGGFTKCHWSLSRSSFFDYTPTLILYRQTNNISIFRMLHLLLQCHCILCLSTLLFSELSDIHLFSCLTLFKQTGQEGVPQQAMEYSRGRLHQGWTNGCSKGIT</sequence>
<reference evidence="2" key="1">
    <citation type="submission" date="2015-06" db="EMBL/GenBank/DDBJ databases">
        <title>Expansion of signal transduction pathways in fungi by whole-genome duplication.</title>
        <authorList>
            <consortium name="DOE Joint Genome Institute"/>
            <person name="Corrochano L.M."/>
            <person name="Kuo A."/>
            <person name="Marcet-Houben M."/>
            <person name="Polaino S."/>
            <person name="Salamov A."/>
            <person name="Villalobos J.M."/>
            <person name="Alvarez M.I."/>
            <person name="Avalos J."/>
            <person name="Benito E.P."/>
            <person name="Benoit I."/>
            <person name="Burger G."/>
            <person name="Camino L.P."/>
            <person name="Canovas D."/>
            <person name="Cerda-Olmedo E."/>
            <person name="Cheng J.-F."/>
            <person name="Dominguez A."/>
            <person name="Elias M."/>
            <person name="Eslava A.P."/>
            <person name="Glaser F."/>
            <person name="Grimwood J."/>
            <person name="Gutierrez G."/>
            <person name="Heitman J."/>
            <person name="Henrissat B."/>
            <person name="Iturriaga E.A."/>
            <person name="Lang B.F."/>
            <person name="Lavin J.L."/>
            <person name="Lee S."/>
            <person name="Li W."/>
            <person name="Lindquist E."/>
            <person name="Lopez-Garcia S."/>
            <person name="Luque E.M."/>
            <person name="Marcos A.T."/>
            <person name="Martin J."/>
            <person name="McCluskey K."/>
            <person name="Medina H.R."/>
            <person name="Miralles-Duran A."/>
            <person name="Miyazaki A."/>
            <person name="Munoz-Torres E."/>
            <person name="Oguiza J.A."/>
            <person name="Ohm R."/>
            <person name="Olmedo M."/>
            <person name="Orejas M."/>
            <person name="Ortiz-Castellanos L."/>
            <person name="Pisabarro A.G."/>
            <person name="Rodriguez-Romero J."/>
            <person name="Ruiz-Herrera J."/>
            <person name="Ruiz-Vazquez R."/>
            <person name="Sanz C."/>
            <person name="Schackwitz W."/>
            <person name="Schmutz J."/>
            <person name="Shahriari M."/>
            <person name="Shelest E."/>
            <person name="Silva-Franco F."/>
            <person name="Soanes D."/>
            <person name="Syed K."/>
            <person name="Tagua V.G."/>
            <person name="Talbot N.J."/>
            <person name="Thon M."/>
            <person name="De vries R.P."/>
            <person name="Wiebenga A."/>
            <person name="Yadav J.S."/>
            <person name="Braun E.L."/>
            <person name="Baker S."/>
            <person name="Garre V."/>
            <person name="Horwitz B."/>
            <person name="Torres-Martinez S."/>
            <person name="Idnurm A."/>
            <person name="Herrera-Estrella A."/>
            <person name="Gabaldon T."/>
            <person name="Grigoriev I.V."/>
        </authorList>
    </citation>
    <scope>NUCLEOTIDE SEQUENCE [LARGE SCALE GENOMIC DNA]</scope>
    <source>
        <strain evidence="2">NRRL 1555(-)</strain>
    </source>
</reference>
<dbReference type="AlphaFoldDB" id="A0A162PUA0"/>
<dbReference type="Proteomes" id="UP000077315">
    <property type="component" value="Unassembled WGS sequence"/>
</dbReference>
<protein>
    <submittedName>
        <fullName evidence="1">Uncharacterized protein</fullName>
    </submittedName>
</protein>
<proteinExistence type="predicted"/>
<dbReference type="EMBL" id="KV440980">
    <property type="protein sequence ID" value="OAD74046.1"/>
    <property type="molecule type" value="Genomic_DNA"/>
</dbReference>
<evidence type="ECO:0000313" key="1">
    <source>
        <dbReference type="EMBL" id="OAD74046.1"/>
    </source>
</evidence>
<name>A0A162PUA0_PHYB8</name>
<accession>A0A162PUA0</accession>
<dbReference type="VEuPathDB" id="FungiDB:PHYBLDRAFT_168454"/>
<dbReference type="RefSeq" id="XP_018292086.1">
    <property type="nucleotide sequence ID" value="XM_018435870.1"/>
</dbReference>
<dbReference type="GeneID" id="28996776"/>
<evidence type="ECO:0000313" key="2">
    <source>
        <dbReference type="Proteomes" id="UP000077315"/>
    </source>
</evidence>